<keyword evidence="3" id="KW-1185">Reference proteome</keyword>
<dbReference type="OrthoDB" id="5336565at2759"/>
<organism evidence="2 3">
    <name type="scientific">Pseudocercospora eumusae</name>
    <dbReference type="NCBI Taxonomy" id="321146"/>
    <lineage>
        <taxon>Eukaryota</taxon>
        <taxon>Fungi</taxon>
        <taxon>Dikarya</taxon>
        <taxon>Ascomycota</taxon>
        <taxon>Pezizomycotina</taxon>
        <taxon>Dothideomycetes</taxon>
        <taxon>Dothideomycetidae</taxon>
        <taxon>Mycosphaerellales</taxon>
        <taxon>Mycosphaerellaceae</taxon>
        <taxon>Pseudocercospora</taxon>
    </lineage>
</organism>
<name>A0A139H563_9PEZI</name>
<sequence length="243" mass="27480">RTSFCNVFSDYSSARKKRTHPFLAILNHGQHRQTLTRAAVKSLLVATKHGSLHAWIKTGSISNSLVMSSSDHSSAQQRSRTASGLSRQTSRTTLTKSSNSSAYSNDFVRILIDNGIYGLSEGSYPQNLREIEERLAKLRASVLEIRDEEFNDYRRAHYKGLNEATVITNFLKRFPDDLDKNYTAQNVTFYTDFVPLAPNIVPLKPDFFSSVKVQEIAIPVYKKLEHYIESSGSTYPVLCNEFT</sequence>
<evidence type="ECO:0000313" key="3">
    <source>
        <dbReference type="Proteomes" id="UP000070133"/>
    </source>
</evidence>
<dbReference type="Proteomes" id="UP000070133">
    <property type="component" value="Unassembled WGS sequence"/>
</dbReference>
<feature type="compositionally biased region" description="Polar residues" evidence="1">
    <location>
        <begin position="81"/>
        <end position="100"/>
    </location>
</feature>
<feature type="non-terminal residue" evidence="2">
    <location>
        <position position="243"/>
    </location>
</feature>
<dbReference type="STRING" id="321146.A0A139H563"/>
<accession>A0A139H563</accession>
<gene>
    <name evidence="2" type="ORF">AC578_5762</name>
</gene>
<dbReference type="EMBL" id="LFZN01000138">
    <property type="protein sequence ID" value="KXS97606.1"/>
    <property type="molecule type" value="Genomic_DNA"/>
</dbReference>
<protein>
    <submittedName>
        <fullName evidence="2">Uncharacterized protein</fullName>
    </submittedName>
</protein>
<evidence type="ECO:0000313" key="2">
    <source>
        <dbReference type="EMBL" id="KXS97606.1"/>
    </source>
</evidence>
<reference evidence="2 3" key="1">
    <citation type="submission" date="2015-07" db="EMBL/GenBank/DDBJ databases">
        <title>Comparative genomics of the Sigatoka disease complex on banana suggests a link between parallel evolutionary changes in Pseudocercospora fijiensis and Pseudocercospora eumusae and increased virulence on the banana host.</title>
        <authorList>
            <person name="Chang T.-C."/>
            <person name="Salvucci A."/>
            <person name="Crous P.W."/>
            <person name="Stergiopoulos I."/>
        </authorList>
    </citation>
    <scope>NUCLEOTIDE SEQUENCE [LARGE SCALE GENOMIC DNA]</scope>
    <source>
        <strain evidence="2 3">CBS 114824</strain>
    </source>
</reference>
<feature type="non-terminal residue" evidence="2">
    <location>
        <position position="1"/>
    </location>
</feature>
<comment type="caution">
    <text evidence="2">The sequence shown here is derived from an EMBL/GenBank/DDBJ whole genome shotgun (WGS) entry which is preliminary data.</text>
</comment>
<proteinExistence type="predicted"/>
<evidence type="ECO:0000256" key="1">
    <source>
        <dbReference type="SAM" id="MobiDB-lite"/>
    </source>
</evidence>
<feature type="compositionally biased region" description="Low complexity" evidence="1">
    <location>
        <begin position="68"/>
        <end position="80"/>
    </location>
</feature>
<dbReference type="AlphaFoldDB" id="A0A139H563"/>
<feature type="region of interest" description="Disordered" evidence="1">
    <location>
        <begin position="67"/>
        <end position="100"/>
    </location>
</feature>